<dbReference type="Gene3D" id="3.20.20.80">
    <property type="entry name" value="Glycosidases"/>
    <property type="match status" value="1"/>
</dbReference>
<proteinExistence type="inferred from homology"/>
<gene>
    <name evidence="5" type="ORF">IX53_06900</name>
</gene>
<dbReference type="KEGG" id="kpf:IX53_06900"/>
<evidence type="ECO:0000256" key="1">
    <source>
        <dbReference type="ARBA" id="ARBA00022801"/>
    </source>
</evidence>
<evidence type="ECO:0000313" key="5">
    <source>
        <dbReference type="EMBL" id="AKI97589.1"/>
    </source>
</evidence>
<evidence type="ECO:0000259" key="4">
    <source>
        <dbReference type="PROSITE" id="PS52009"/>
    </source>
</evidence>
<name>A0A0G2ZDE7_9BACT</name>
<dbReference type="InterPro" id="IPR051822">
    <property type="entry name" value="Glycosyl_Hydrolase_84"/>
</dbReference>
<keyword evidence="2 3" id="KW-0326">Glycosidase</keyword>
<feature type="domain" description="GH84" evidence="4">
    <location>
        <begin position="3"/>
        <end position="277"/>
    </location>
</feature>
<keyword evidence="1 3" id="KW-0378">Hydrolase</keyword>
<dbReference type="SUPFAM" id="SSF51445">
    <property type="entry name" value="(Trans)glycosidases"/>
    <property type="match status" value="1"/>
</dbReference>
<dbReference type="PANTHER" id="PTHR13170">
    <property type="entry name" value="O-GLCNACASE"/>
    <property type="match status" value="1"/>
</dbReference>
<sequence>MKKLFGVVEGFYGKPWSMKDRNDMITFLGKHGFNIYIYAPKDDLLHRKMWRRSYSDEFMVAFRELVETGRENGVDVAFALSPGLSVRYSSKKDLEAVIAKYRAFAAIGVKSFCLFFDDIPEKMEPVDEENFGTLAKAQTHFANMVYERLSEEVPEMIFIVCPTEYCCKYDTLYLKEFGAELREEAYVFWTGPRVCSQVIPESDAIEIARVLRRKPLYWDNYPVNDSYMVPELHMGPYTGRSSELLEHASGLLLNPMSLTEASKVAILSAAKYIKDPQRYDPLNCWEDSLKELYKEAFSAMKHFIGCNIMSPLHPEEPELTTRITNEFRRLFFSGKPAQAIDFLEEKATEFSMNCSQIERRISRKLLNEIHPWLEEYRKWGEILSQIVAVLKNRNAVYSEPVDPGGLYSLKESIERLEQLLTELSHQKTLCCGYSLRNLAYEVLIRTRGLLTLVVKQE</sequence>
<dbReference type="Pfam" id="PF07555">
    <property type="entry name" value="NAGidase"/>
    <property type="match status" value="1"/>
</dbReference>
<evidence type="ECO:0000313" key="6">
    <source>
        <dbReference type="Proteomes" id="UP000035159"/>
    </source>
</evidence>
<dbReference type="GO" id="GO:0015929">
    <property type="term" value="F:hexosaminidase activity"/>
    <property type="evidence" value="ECO:0007669"/>
    <property type="project" value="UniProtKB-ARBA"/>
</dbReference>
<dbReference type="PROSITE" id="PS52009">
    <property type="entry name" value="GH84"/>
    <property type="match status" value="1"/>
</dbReference>
<dbReference type="GO" id="GO:1901135">
    <property type="term" value="P:carbohydrate derivative metabolic process"/>
    <property type="evidence" value="ECO:0007669"/>
    <property type="project" value="UniProtKB-ARBA"/>
</dbReference>
<protein>
    <recommendedName>
        <fullName evidence="4">GH84 domain-containing protein</fullName>
    </recommendedName>
</protein>
<evidence type="ECO:0000256" key="3">
    <source>
        <dbReference type="PROSITE-ProRule" id="PRU01353"/>
    </source>
</evidence>
<dbReference type="InterPro" id="IPR017853">
    <property type="entry name" value="GH"/>
</dbReference>
<feature type="active site" description="Proton donor" evidence="3">
    <location>
        <position position="118"/>
    </location>
</feature>
<evidence type="ECO:0000256" key="2">
    <source>
        <dbReference type="ARBA" id="ARBA00023295"/>
    </source>
</evidence>
<keyword evidence="6" id="KW-1185">Reference proteome</keyword>
<dbReference type="AlphaFoldDB" id="A0A0G2ZDE7"/>
<dbReference type="EMBL" id="CP011232">
    <property type="protein sequence ID" value="AKI97589.1"/>
    <property type="molecule type" value="Genomic_DNA"/>
</dbReference>
<comment type="similarity">
    <text evidence="3">Belongs to the glycosyl hydrolase 84 family.</text>
</comment>
<accession>A0A0G2ZDE7</accession>
<dbReference type="Proteomes" id="UP000035159">
    <property type="component" value="Chromosome"/>
</dbReference>
<organism evidence="5 6">
    <name type="scientific">Kosmotoga pacifica</name>
    <dbReference type="NCBI Taxonomy" id="1330330"/>
    <lineage>
        <taxon>Bacteria</taxon>
        <taxon>Thermotogati</taxon>
        <taxon>Thermotogota</taxon>
        <taxon>Thermotogae</taxon>
        <taxon>Kosmotogales</taxon>
        <taxon>Kosmotogaceae</taxon>
        <taxon>Kosmotoga</taxon>
    </lineage>
</organism>
<dbReference type="InterPro" id="IPR011496">
    <property type="entry name" value="O-GlcNAcase_cat"/>
</dbReference>
<dbReference type="STRING" id="1330330.IX53_06900"/>
<dbReference type="RefSeq" id="WP_047754724.1">
    <property type="nucleotide sequence ID" value="NZ_CAJUHA010000017.1"/>
</dbReference>
<dbReference type="PANTHER" id="PTHR13170:SF16">
    <property type="entry name" value="PROTEIN O-GLCNACASE"/>
    <property type="match status" value="1"/>
</dbReference>
<dbReference type="OrthoDB" id="9760892at2"/>
<reference evidence="5 6" key="1">
    <citation type="submission" date="2015-04" db="EMBL/GenBank/DDBJ databases">
        <title>Complete Genome Sequence of Kosmotoga pacifica SLHLJ1.</title>
        <authorList>
            <person name="Jiang L.J."/>
            <person name="Shao Z.Z."/>
            <person name="Jebbar M."/>
        </authorList>
    </citation>
    <scope>NUCLEOTIDE SEQUENCE [LARGE SCALE GENOMIC DNA]</scope>
    <source>
        <strain evidence="5 6">SLHLJ1</strain>
    </source>
</reference>
<dbReference type="PATRIC" id="fig|1330330.3.peg.1398"/>